<proteinExistence type="predicted"/>
<keyword evidence="3" id="KW-1185">Reference proteome</keyword>
<accession>A0ABS2GQK0</accession>
<dbReference type="PROSITE" id="PS50126">
    <property type="entry name" value="S1"/>
    <property type="match status" value="1"/>
</dbReference>
<dbReference type="SUPFAM" id="SSF50249">
    <property type="entry name" value="Nucleic acid-binding proteins"/>
    <property type="match status" value="1"/>
</dbReference>
<evidence type="ECO:0000313" key="3">
    <source>
        <dbReference type="Proteomes" id="UP000724149"/>
    </source>
</evidence>
<gene>
    <name evidence="2" type="ORF">H9X81_10475</name>
</gene>
<evidence type="ECO:0000313" key="2">
    <source>
        <dbReference type="EMBL" id="MBM6924108.1"/>
    </source>
</evidence>
<name>A0ABS2GQK0_9FIRM</name>
<dbReference type="Pfam" id="PF00575">
    <property type="entry name" value="S1"/>
    <property type="match status" value="1"/>
</dbReference>
<sequence>MENILNEKDLNQAEMEETTADEMLRTEELEDMALDDAVDQEDPETAPVEGQIDKEEEILNHGEGNHSGRTMGRRQTKARRLLEQMSQPEPQIKHSVLAGRTERVETGLDNNDIQVSNARRENWIIEGTIESVRLRGNGRIVLSISDYCGYRVVIDEENMGVTIRRKEDETDMQYRRKMMRVFESMIGAKIFYVIQYYENKIIIGNRKRANEIRSGAAFRRKNSAGEYVLSVGSKVPATVLSVFRYFAYIDVFGLPYSITRHSFRASYVSAISDYLSVGQEIEVYITELERDENGNLLKLGVTMRNDEKELEEQTRLAKGIVEGMEYLAVITSRTSKAFFLQLKTNGMLCYAYLSGGVRCREIPEVGDQVVVRIVEEQVNRRTGMPTFQVNIFRRVGRGN</sequence>
<dbReference type="Proteomes" id="UP000724149">
    <property type="component" value="Unassembled WGS sequence"/>
</dbReference>
<dbReference type="SMART" id="SM00316">
    <property type="entry name" value="S1"/>
    <property type="match status" value="1"/>
</dbReference>
<protein>
    <submittedName>
        <fullName evidence="2">S1 RNA-binding domain-containing protein</fullName>
    </submittedName>
</protein>
<dbReference type="EMBL" id="JACSNR010000010">
    <property type="protein sequence ID" value="MBM6924108.1"/>
    <property type="molecule type" value="Genomic_DNA"/>
</dbReference>
<dbReference type="InterPro" id="IPR012340">
    <property type="entry name" value="NA-bd_OB-fold"/>
</dbReference>
<dbReference type="RefSeq" id="WP_204721812.1">
    <property type="nucleotide sequence ID" value="NZ_JACSNR010000010.1"/>
</dbReference>
<evidence type="ECO:0000259" key="1">
    <source>
        <dbReference type="PROSITE" id="PS50126"/>
    </source>
</evidence>
<comment type="caution">
    <text evidence="2">The sequence shown here is derived from an EMBL/GenBank/DDBJ whole genome shotgun (WGS) entry which is preliminary data.</text>
</comment>
<reference evidence="2 3" key="1">
    <citation type="journal article" date="2021" name="Sci. Rep.">
        <title>The distribution of antibiotic resistance genes in chicken gut microbiota commensals.</title>
        <authorList>
            <person name="Juricova H."/>
            <person name="Matiasovicova J."/>
            <person name="Kubasova T."/>
            <person name="Cejkova D."/>
            <person name="Rychlik I."/>
        </authorList>
    </citation>
    <scope>NUCLEOTIDE SEQUENCE [LARGE SCALE GENOMIC DNA]</scope>
    <source>
        <strain evidence="2 3">An564</strain>
    </source>
</reference>
<feature type="domain" description="S1 motif" evidence="1">
    <location>
        <begin position="232"/>
        <end position="304"/>
    </location>
</feature>
<dbReference type="InterPro" id="IPR003029">
    <property type="entry name" value="S1_domain"/>
</dbReference>
<organism evidence="2 3">
    <name type="scientific">Hydrogenoanaerobacterium saccharovorans</name>
    <dbReference type="NCBI Taxonomy" id="474960"/>
    <lineage>
        <taxon>Bacteria</taxon>
        <taxon>Bacillati</taxon>
        <taxon>Bacillota</taxon>
        <taxon>Clostridia</taxon>
        <taxon>Eubacteriales</taxon>
        <taxon>Oscillospiraceae</taxon>
        <taxon>Hydrogenoanaerobacterium</taxon>
    </lineage>
</organism>